<protein>
    <recommendedName>
        <fullName evidence="3">Lipoprotein</fullName>
    </recommendedName>
</protein>
<dbReference type="OrthoDB" id="1264340at2"/>
<dbReference type="RefSeq" id="WP_157370208.1">
    <property type="nucleotide sequence ID" value="NZ_LT838813.1"/>
</dbReference>
<reference evidence="2" key="1">
    <citation type="submission" date="2017-04" db="EMBL/GenBank/DDBJ databases">
        <authorList>
            <person name="Varghese N."/>
            <person name="Submissions S."/>
        </authorList>
    </citation>
    <scope>NUCLEOTIDE SEQUENCE [LARGE SCALE GENOMIC DNA]</scope>
    <source>
        <strain evidence="2">DSM 16537</strain>
    </source>
</reference>
<keyword evidence="2" id="KW-1185">Reference proteome</keyword>
<dbReference type="PROSITE" id="PS51257">
    <property type="entry name" value="PROKAR_LIPOPROTEIN"/>
    <property type="match status" value="1"/>
</dbReference>
<proteinExistence type="predicted"/>
<gene>
    <name evidence="1" type="ORF">SAMN00777080_3558</name>
</gene>
<name>A0A1W2H7M4_9BACT</name>
<dbReference type="Proteomes" id="UP000192333">
    <property type="component" value="Chromosome I"/>
</dbReference>
<evidence type="ECO:0008006" key="3">
    <source>
        <dbReference type="Google" id="ProtNLM"/>
    </source>
</evidence>
<dbReference type="AlphaFoldDB" id="A0A1W2H7M4"/>
<evidence type="ECO:0000313" key="2">
    <source>
        <dbReference type="Proteomes" id="UP000192333"/>
    </source>
</evidence>
<dbReference type="EMBL" id="LT838813">
    <property type="protein sequence ID" value="SMD44921.1"/>
    <property type="molecule type" value="Genomic_DNA"/>
</dbReference>
<sequence>MKAIVFIYSLFMLLSCSGSKGLNQDRNDDSKYLIKKIRAMNSWHIIYAEKQGSLYKIVVGKADEVRGDCDEKIAVGEYYDLELKSRRDNAPVINGVKLKPMNYLDVECYAYDEETEICIEPKKGILDLYYTDDLIGLCYLRK</sequence>
<organism evidence="1 2">
    <name type="scientific">Aquiflexum balticum DSM 16537</name>
    <dbReference type="NCBI Taxonomy" id="758820"/>
    <lineage>
        <taxon>Bacteria</taxon>
        <taxon>Pseudomonadati</taxon>
        <taxon>Bacteroidota</taxon>
        <taxon>Cytophagia</taxon>
        <taxon>Cytophagales</taxon>
        <taxon>Cyclobacteriaceae</taxon>
        <taxon>Aquiflexum</taxon>
    </lineage>
</organism>
<accession>A0A1W2H7M4</accession>
<evidence type="ECO:0000313" key="1">
    <source>
        <dbReference type="EMBL" id="SMD44921.1"/>
    </source>
</evidence>